<feature type="region of interest" description="Disordered" evidence="1">
    <location>
        <begin position="859"/>
        <end position="880"/>
    </location>
</feature>
<dbReference type="eggNOG" id="ENOG502Z93I">
    <property type="taxonomic scope" value="Bacteria"/>
</dbReference>
<dbReference type="RefSeq" id="WP_013660239.1">
    <property type="nucleotide sequence ID" value="NC_015276.1"/>
</dbReference>
<feature type="region of interest" description="Disordered" evidence="1">
    <location>
        <begin position="899"/>
        <end position="919"/>
    </location>
</feature>
<gene>
    <name evidence="2" type="ordered locus">Marme_1059</name>
</gene>
<evidence type="ECO:0000256" key="1">
    <source>
        <dbReference type="SAM" id="MobiDB-lite"/>
    </source>
</evidence>
<feature type="compositionally biased region" description="Basic and acidic residues" evidence="1">
    <location>
        <begin position="905"/>
        <end position="916"/>
    </location>
</feature>
<feature type="compositionally biased region" description="Polar residues" evidence="1">
    <location>
        <begin position="1"/>
        <end position="11"/>
    </location>
</feature>
<dbReference type="Pfam" id="PF11725">
    <property type="entry name" value="AvrE_T3Es"/>
    <property type="match status" value="1"/>
</dbReference>
<organism evidence="2 3">
    <name type="scientific">Marinomonas mediterranea (strain ATCC 700492 / JCM 21426 / NBRC 103028 / MMB-1)</name>
    <dbReference type="NCBI Taxonomy" id="717774"/>
    <lineage>
        <taxon>Bacteria</taxon>
        <taxon>Pseudomonadati</taxon>
        <taxon>Pseudomonadota</taxon>
        <taxon>Gammaproteobacteria</taxon>
        <taxon>Oceanospirillales</taxon>
        <taxon>Oceanospirillaceae</taxon>
        <taxon>Marinomonas</taxon>
    </lineage>
</organism>
<proteinExistence type="predicted"/>
<reference evidence="2 3" key="1">
    <citation type="journal article" date="2012" name="Stand. Genomic Sci.">
        <title>Complete genome sequence of the melanogenic marine bacterium Marinomonas mediterranea type strain (MMB-1(T)).</title>
        <authorList>
            <person name="Lucas-Elio P."/>
            <person name="Goodwin L."/>
            <person name="Woyke T."/>
            <person name="Pitluck S."/>
            <person name="Nolan M."/>
            <person name="Kyrpides N.C."/>
            <person name="Detter J.C."/>
            <person name="Copeland A."/>
            <person name="Teshima H."/>
            <person name="Bruce D."/>
            <person name="Detter C."/>
            <person name="Tapia R."/>
            <person name="Han S."/>
            <person name="Land M.L."/>
            <person name="Ivanova N."/>
            <person name="Mikhailova N."/>
            <person name="Johnston A.W."/>
            <person name="Sanchez-Amat A."/>
        </authorList>
    </citation>
    <scope>NUCLEOTIDE SEQUENCE [LARGE SCALE GENOMIC DNA]</scope>
    <source>
        <strain evidence="3">ATCC 700492 / JCM 21426 / NBRC 103028 / MMB-1</strain>
    </source>
</reference>
<dbReference type="InterPro" id="IPR021085">
    <property type="entry name" value="AvrE_T3Es"/>
</dbReference>
<feature type="compositionally biased region" description="Basic and acidic residues" evidence="1">
    <location>
        <begin position="212"/>
        <end position="226"/>
    </location>
</feature>
<sequence length="1844" mass="201630">MQITSHISQLIHSHKAEGASSSHATQNSQFNEDNVRTLADAGKHAPKPNNLQQRSTAPNGEPLARHSTQADEQTTTDSNNRAPSPTKKSKKSFLSKLSCGLLINIGKQNKQNNTPNAQPHQSTLNTSTNSPIHRPPVSAETQTTSSTKNQDSFTNEPRLSRHALPDARPASTLLSIPEHGREDGEEDTFRQLNPKGTDRIREQLNQPLSSRFKLDSNAEGTSEKTKGVAQDNTEAKTPSKQREGKAPLHSPTHVQESVSTYHTGESSGVDKTTASGAKSKSTLAQLMRSDSTFKNEAAANKLRHVGLELNNQTLSVDAETAPEIRSILSQTLGRKKQKYVALETHQNGQQQFALDNKGKVFQVTSKADIGISALHTSRPVIDPNSPPDSIRDHLVNARANNVVDKSHLAELTGVYTDKNDNHWRVHDGNLYKAKSNLTGQTEWKKADENISSLIMSSDNQVYAIKDDRKIINVSTQQASANMPQDIISADVNAKNEVAFLLKADHRESQQGFLKTDDGSIVKQADSQYEGELRIRLKPQVDSSADMTLDLPARYGPSMSDKAGSKTDFTSIGFSDDQLFAIDSENKILIAKTPLRQEAAITFDANPQSALEDAFGTDIKYKRFSHFEDGNLAVTIKDKKGQNHLCALNSDGKTFSPGWNLSDSLVLDNTLGLEKTVDESSLQIQNFKKAGPLALNDKGELFAKDNLTNKWSKIDKNVSELTRGADNNPYVVQKGEVKRVLLQEESNKIAHGDDNVFAMTQRRNSYSLQSGLKKAPSEDIQSAAVLGSYKHVTLDKQGELTFRNVPHREAKSLISDVKVERGNIPEADGKVTSITVDKSKTLFALTEGGSLYSLPEEKWSKLDGGTSPEWSKESLPDSETDLSSAQLTLSKSLKLQINGPNGDQLIKSDSHWDKGDNTAENASETIRDKLFNIIEKSAKKYNVGKTGASVATSAEVGGFTGQQTTAIQTKFKDRLKAHIFKPGLDTPRPIKTMANSVQHNWQGRQGLQTTYQQASALFKELDALNVDIKTDPNKTSVTDSKTRIDQLNLGETGKGFKKDIESFREELENSALRQLIALGKSQGILKQDSVAEVNENYKPSKLKDFKQQFNPSRSGHDLTAELQTVWKQSPASENSKVNELLTAFSEKKLNMSHQALDVPLGRNRDQDDKMSLSKARLVLDTLTLQKVNGLIDSAELIAKGDASPEQVTSLSESLEKLKGEKYANNPVKMQTDSGVQSHRQAEANYDASKYLIKAMSSDDNALKILTKAALKSGDNQEFSSAFKDLMYTLKPEDNIALSRGYSGGVKAAFFPEPLVTPIFDTFMSASANEKRSYDMEFDGTEDGVAITIKGALGPSIKASLGVGRNYLPDLHKNDNLPIPINGDDKNFSPDARINASLTGGFDLSTLNEVKFTIKDENIDAFVNTLTKRNAKPDDLIELGIDHVTTQGSKWTFSLDASLNLAARARVNFINENPNASSMIRLGGGVTANSNIMTKSNETKHYAGSDTLKERSTLKESTLSKHSASASIALTAGTSINTGQGGIPVYNNLSASVDAVIDNSLKTRGEIKAKLVPATKDADVEKQTKALASVFPSAQHKPVLEAIKKESDIGKQLNLLEDHFLSNSVKVTNDDQHNAITKLKKAINQHAAHEAKVPMLAGNKVMLILGNSHNITSEELGQIIGSLIKPSVQRDAAKQIQELVKNDPIIEDMITSMQTRPLSGSYVTLELKDDIRDKAEKDYINGKLDVDAAKQLLEKPENRRLQSISVIESGEYSEGFSTPLPFVSASSSASIYMEKMSAAIKFEYGRDQDVPLSYKLAGDLVSAKSDMSEMIEELEKGSVAIKTGND</sequence>
<feature type="compositionally biased region" description="Polar residues" evidence="1">
    <location>
        <begin position="19"/>
        <end position="32"/>
    </location>
</feature>
<feature type="compositionally biased region" description="Polar residues" evidence="1">
    <location>
        <begin position="252"/>
        <end position="278"/>
    </location>
</feature>
<dbReference type="PATRIC" id="fig|717774.3.peg.1100"/>
<accession>F2JTB6</accession>
<feature type="compositionally biased region" description="Polar residues" evidence="1">
    <location>
        <begin position="49"/>
        <end position="58"/>
    </location>
</feature>
<feature type="region of interest" description="Disordered" evidence="1">
    <location>
        <begin position="107"/>
        <end position="278"/>
    </location>
</feature>
<name>F2JTB6_MARM1</name>
<dbReference type="Proteomes" id="UP000001062">
    <property type="component" value="Chromosome"/>
</dbReference>
<feature type="region of interest" description="Disordered" evidence="1">
    <location>
        <begin position="1"/>
        <end position="93"/>
    </location>
</feature>
<dbReference type="STRING" id="717774.Marme_1059"/>
<keyword evidence="3" id="KW-1185">Reference proteome</keyword>
<feature type="compositionally biased region" description="Polar residues" evidence="1">
    <location>
        <begin position="66"/>
        <end position="83"/>
    </location>
</feature>
<evidence type="ECO:0000313" key="3">
    <source>
        <dbReference type="Proteomes" id="UP000001062"/>
    </source>
</evidence>
<feature type="compositionally biased region" description="Polar residues" evidence="1">
    <location>
        <begin position="139"/>
        <end position="157"/>
    </location>
</feature>
<dbReference type="KEGG" id="mme:Marme_1059"/>
<dbReference type="HOGENOM" id="CLU_002571_0_0_6"/>
<evidence type="ECO:0000313" key="2">
    <source>
        <dbReference type="EMBL" id="ADZ90334.1"/>
    </source>
</evidence>
<dbReference type="EMBL" id="CP002583">
    <property type="protein sequence ID" value="ADZ90334.1"/>
    <property type="molecule type" value="Genomic_DNA"/>
</dbReference>
<protein>
    <submittedName>
        <fullName evidence="2">Uncharacterized protein</fullName>
    </submittedName>
</protein>
<feature type="compositionally biased region" description="Polar residues" evidence="1">
    <location>
        <begin position="107"/>
        <end position="131"/>
    </location>
</feature>